<evidence type="ECO:0000256" key="11">
    <source>
        <dbReference type="PIRSR" id="PIRSR000390-2"/>
    </source>
</evidence>
<comment type="caution">
    <text evidence="13">The sequence shown here is derived from an EMBL/GenBank/DDBJ whole genome shotgun (WGS) entry which is preliminary data.</text>
</comment>
<evidence type="ECO:0000256" key="6">
    <source>
        <dbReference type="ARBA" id="ARBA00037999"/>
    </source>
</evidence>
<dbReference type="FunFam" id="3.40.640.10:FF:000090">
    <property type="entry name" value="Pyridoxal phosphate-dependent aminotransferase"/>
    <property type="match status" value="1"/>
</dbReference>
<accession>K8PDE0</accession>
<dbReference type="GO" id="GO:0030170">
    <property type="term" value="F:pyridoxal phosphate binding"/>
    <property type="evidence" value="ECO:0007669"/>
    <property type="project" value="TreeGrafter"/>
</dbReference>
<dbReference type="Gene3D" id="3.40.640.10">
    <property type="entry name" value="Type I PLP-dependent aspartate aminotransferase-like (Major domain)"/>
    <property type="match status" value="1"/>
</dbReference>
<evidence type="ECO:0000256" key="5">
    <source>
        <dbReference type="ARBA" id="ARBA00022898"/>
    </source>
</evidence>
<dbReference type="EMBL" id="AGWY01000006">
    <property type="protein sequence ID" value="EKS38729.1"/>
    <property type="molecule type" value="Genomic_DNA"/>
</dbReference>
<dbReference type="Pfam" id="PF01041">
    <property type="entry name" value="DegT_DnrJ_EryC1"/>
    <property type="match status" value="1"/>
</dbReference>
<comment type="cofactor">
    <cofactor evidence="1">
        <name>pyridoxal 5'-phosphate</name>
        <dbReference type="ChEBI" id="CHEBI:597326"/>
    </cofactor>
</comment>
<dbReference type="CDD" id="cd00616">
    <property type="entry name" value="AHBA_syn"/>
    <property type="match status" value="1"/>
</dbReference>
<dbReference type="GO" id="GO:0000271">
    <property type="term" value="P:polysaccharide biosynthetic process"/>
    <property type="evidence" value="ECO:0007669"/>
    <property type="project" value="TreeGrafter"/>
</dbReference>
<dbReference type="PIRSF" id="PIRSF000390">
    <property type="entry name" value="PLP_StrS"/>
    <property type="match status" value="1"/>
</dbReference>
<keyword evidence="14" id="KW-1185">Reference proteome</keyword>
<evidence type="ECO:0000256" key="1">
    <source>
        <dbReference type="ARBA" id="ARBA00001933"/>
    </source>
</evidence>
<evidence type="ECO:0000256" key="4">
    <source>
        <dbReference type="ARBA" id="ARBA00022679"/>
    </source>
</evidence>
<comment type="pathway">
    <text evidence="2">Bacterial outer membrane biogenesis; LPS O-antigen biosynthesis.</text>
</comment>
<evidence type="ECO:0000256" key="12">
    <source>
        <dbReference type="RuleBase" id="RU004508"/>
    </source>
</evidence>
<name>K8PDE0_9BRAD</name>
<evidence type="ECO:0000256" key="9">
    <source>
        <dbReference type="ARBA" id="ARBA00074221"/>
    </source>
</evidence>
<sequence>MIPVYRPYFTGREQEYVNDCLVSTWISSRGAYIDRFEKSFAEYTQVSHATSVCNGTVALHLALVSLGIGPGDEVIVPTLTYVASANMIVQAGATPVFADSLGTTWQIDPEAIRKAITPRTKAVMVVHLYGGACDMEPIVEICRAHNLLLIEDAAEAFGTRYKGQHVGTFGEISTFSFFGNKTITTGEGGMVVTNNSDLYEKAYRLKTQGVSPHREYWHEIIGYNYRMTNICAAIGLAQIEQADHILSKKRQVTRWYEQYLRNLPLKAQSVQPDTEHSWWMYSVLLETEQLRDDLRDFLRAAGIETRPLFPPIHCLPPYNRGEVFPVAENLSGRGLTLPSYPELREEEIAIISVKVKEFLDHQSQRKVTPGTAFA</sequence>
<proteinExistence type="inferred from homology"/>
<dbReference type="HOGENOM" id="CLU_033332_2_1_5"/>
<evidence type="ECO:0000313" key="13">
    <source>
        <dbReference type="EMBL" id="EKS38729.1"/>
    </source>
</evidence>
<gene>
    <name evidence="13" type="ORF">HMPREF9696_01198</name>
</gene>
<dbReference type="GO" id="GO:0102933">
    <property type="term" value="F:GDP-4-dehydro-6-deoxy-D-mannose-4-aminotransferase activity"/>
    <property type="evidence" value="ECO:0007669"/>
    <property type="project" value="UniProtKB-EC"/>
</dbReference>
<dbReference type="Gene3D" id="3.90.1150.10">
    <property type="entry name" value="Aspartate Aminotransferase, domain 1"/>
    <property type="match status" value="1"/>
</dbReference>
<dbReference type="Proteomes" id="UP000001095">
    <property type="component" value="Unassembled WGS sequence"/>
</dbReference>
<dbReference type="PATRIC" id="fig|883079.3.peg.1217"/>
<keyword evidence="3" id="KW-0032">Aminotransferase</keyword>
<evidence type="ECO:0000256" key="7">
    <source>
        <dbReference type="ARBA" id="ARBA00051587"/>
    </source>
</evidence>
<evidence type="ECO:0000256" key="3">
    <source>
        <dbReference type="ARBA" id="ARBA00022576"/>
    </source>
</evidence>
<dbReference type="SUPFAM" id="SSF53383">
    <property type="entry name" value="PLP-dependent transferases"/>
    <property type="match status" value="1"/>
</dbReference>
<evidence type="ECO:0000256" key="2">
    <source>
        <dbReference type="ARBA" id="ARBA00005125"/>
    </source>
</evidence>
<dbReference type="InterPro" id="IPR015424">
    <property type="entry name" value="PyrdxlP-dep_Trfase"/>
</dbReference>
<dbReference type="PANTHER" id="PTHR30244">
    <property type="entry name" value="TRANSAMINASE"/>
    <property type="match status" value="1"/>
</dbReference>
<evidence type="ECO:0000313" key="14">
    <source>
        <dbReference type="Proteomes" id="UP000001095"/>
    </source>
</evidence>
<evidence type="ECO:0000256" key="8">
    <source>
        <dbReference type="ARBA" id="ARBA00066317"/>
    </source>
</evidence>
<evidence type="ECO:0000256" key="10">
    <source>
        <dbReference type="PIRSR" id="PIRSR000390-1"/>
    </source>
</evidence>
<dbReference type="PANTHER" id="PTHR30244:SF34">
    <property type="entry name" value="DTDP-4-AMINO-4,6-DIDEOXYGALACTOSE TRANSAMINASE"/>
    <property type="match status" value="1"/>
</dbReference>
<dbReference type="InterPro" id="IPR015422">
    <property type="entry name" value="PyrdxlP-dep_Trfase_small"/>
</dbReference>
<comment type="similarity">
    <text evidence="6 12">Belongs to the DegT/DnrJ/EryC1 family.</text>
</comment>
<feature type="modified residue" description="N6-(pyridoxal phosphate)lysine" evidence="11">
    <location>
        <position position="181"/>
    </location>
</feature>
<keyword evidence="4" id="KW-0808">Transferase</keyword>
<reference evidence="13 14" key="1">
    <citation type="submission" date="2012-04" db="EMBL/GenBank/DDBJ databases">
        <title>The Genome Sequence of Afipia clevelandensis ATCC 49720.</title>
        <authorList>
            <consortium name="The Broad Institute Genome Sequencing Platform"/>
            <person name="Earl A."/>
            <person name="Ward D."/>
            <person name="Feldgarden M."/>
            <person name="Gevers D."/>
            <person name="Huys G."/>
            <person name="Walker B."/>
            <person name="Young S.K."/>
            <person name="Zeng Q."/>
            <person name="Gargeya S."/>
            <person name="Fitzgerald M."/>
            <person name="Haas B."/>
            <person name="Abouelleil A."/>
            <person name="Alvarado L."/>
            <person name="Arachchi H.M."/>
            <person name="Berlin A."/>
            <person name="Chapman S.B."/>
            <person name="Goldberg J."/>
            <person name="Griggs A."/>
            <person name="Gujja S."/>
            <person name="Hansen M."/>
            <person name="Howarth C."/>
            <person name="Imamovic A."/>
            <person name="Larimer J."/>
            <person name="McCowen C."/>
            <person name="Montmayeur A."/>
            <person name="Murphy C."/>
            <person name="Neiman D."/>
            <person name="Pearson M."/>
            <person name="Priest M."/>
            <person name="Roberts A."/>
            <person name="Saif S."/>
            <person name="Shea T."/>
            <person name="Sisk P."/>
            <person name="Sykes S."/>
            <person name="Wortman J."/>
            <person name="Nusbaum C."/>
            <person name="Birren B."/>
        </authorList>
    </citation>
    <scope>NUCLEOTIDE SEQUENCE [LARGE SCALE GENOMIC DNA]</scope>
    <source>
        <strain evidence="13 14">ATCC 49720</strain>
    </source>
</reference>
<comment type="catalytic activity">
    <reaction evidence="7">
        <text>GDP-alpha-D-perosamine + 2-oxoglutarate = GDP-4-dehydro-alpha-D-rhamnose + L-glutamate</text>
        <dbReference type="Rhea" id="RHEA:36779"/>
        <dbReference type="ChEBI" id="CHEBI:16810"/>
        <dbReference type="ChEBI" id="CHEBI:29985"/>
        <dbReference type="ChEBI" id="CHEBI:57964"/>
        <dbReference type="ChEBI" id="CHEBI:73996"/>
        <dbReference type="EC" id="2.6.1.102"/>
    </reaction>
</comment>
<dbReference type="EC" id="2.6.1.102" evidence="8"/>
<dbReference type="AlphaFoldDB" id="K8PDE0"/>
<feature type="active site" description="Proton acceptor" evidence="10">
    <location>
        <position position="181"/>
    </location>
</feature>
<dbReference type="OrthoDB" id="9768668at2"/>
<organism evidence="13 14">
    <name type="scientific">Afipia clevelandensis ATCC 49720</name>
    <dbReference type="NCBI Taxonomy" id="883079"/>
    <lineage>
        <taxon>Bacteria</taxon>
        <taxon>Pseudomonadati</taxon>
        <taxon>Pseudomonadota</taxon>
        <taxon>Alphaproteobacteria</taxon>
        <taxon>Hyphomicrobiales</taxon>
        <taxon>Nitrobacteraceae</taxon>
        <taxon>Afipia</taxon>
    </lineage>
</organism>
<protein>
    <recommendedName>
        <fullName evidence="9">GDP-perosamine synthase</fullName>
        <ecNumber evidence="8">2.6.1.102</ecNumber>
    </recommendedName>
</protein>
<dbReference type="InterPro" id="IPR000653">
    <property type="entry name" value="DegT/StrS_aminotransferase"/>
</dbReference>
<dbReference type="InterPro" id="IPR015421">
    <property type="entry name" value="PyrdxlP-dep_Trfase_major"/>
</dbReference>
<keyword evidence="5 11" id="KW-0663">Pyridoxal phosphate</keyword>
<dbReference type="RefSeq" id="WP_002712064.1">
    <property type="nucleotide sequence ID" value="NZ_KB375281.1"/>
</dbReference>